<comment type="caution">
    <text evidence="1">The sequence shown here is derived from an EMBL/GenBank/DDBJ whole genome shotgun (WGS) entry which is preliminary data.</text>
</comment>
<dbReference type="RefSeq" id="WP_377316076.1">
    <property type="nucleotide sequence ID" value="NZ_JBHUIY010000017.1"/>
</dbReference>
<dbReference type="Gene3D" id="3.40.50.150">
    <property type="entry name" value="Vaccinia Virus protein VP39"/>
    <property type="match status" value="1"/>
</dbReference>
<evidence type="ECO:0000313" key="2">
    <source>
        <dbReference type="Proteomes" id="UP001597296"/>
    </source>
</evidence>
<dbReference type="EC" id="2.1.-.-" evidence="1"/>
<dbReference type="GO" id="GO:0008168">
    <property type="term" value="F:methyltransferase activity"/>
    <property type="evidence" value="ECO:0007669"/>
    <property type="project" value="UniProtKB-KW"/>
</dbReference>
<dbReference type="GO" id="GO:0032259">
    <property type="term" value="P:methylation"/>
    <property type="evidence" value="ECO:0007669"/>
    <property type="project" value="UniProtKB-KW"/>
</dbReference>
<gene>
    <name evidence="1" type="ORF">ACFSNB_10040</name>
</gene>
<organism evidence="1 2">
    <name type="scientific">Phaeospirillum tilakii</name>
    <dbReference type="NCBI Taxonomy" id="741673"/>
    <lineage>
        <taxon>Bacteria</taxon>
        <taxon>Pseudomonadati</taxon>
        <taxon>Pseudomonadota</taxon>
        <taxon>Alphaproteobacteria</taxon>
        <taxon>Rhodospirillales</taxon>
        <taxon>Rhodospirillaceae</taxon>
        <taxon>Phaeospirillum</taxon>
    </lineage>
</organism>
<keyword evidence="2" id="KW-1185">Reference proteome</keyword>
<keyword evidence="1" id="KW-0808">Transferase</keyword>
<evidence type="ECO:0000313" key="1">
    <source>
        <dbReference type="EMBL" id="MFD2234147.1"/>
    </source>
</evidence>
<sequence length="227" mass="25095">MQLDEIVPWGRTLEEYREMFALSDADLDLRLLGCGDGPASANAELTARGGRMVSVDPLYQVPAGAIRDRIRATADTVLSQTEANRDQYVWTTIPDIAGLALLRLGAMGLFLNDYGVGRAAGRYIVGRLPDLPFGDDSFDLALCSHLLFLYSAYLGFEAHLAAVRAMLRVAPEARIFPLLDLDNNVSGHLEPLRRALEGEGHYSEVVPVEYEFQKGANQMLRLRRKEG</sequence>
<proteinExistence type="predicted"/>
<dbReference type="SUPFAM" id="SSF53335">
    <property type="entry name" value="S-adenosyl-L-methionine-dependent methyltransferases"/>
    <property type="match status" value="1"/>
</dbReference>
<accession>A0ABW5CCN2</accession>
<reference evidence="2" key="1">
    <citation type="journal article" date="2019" name="Int. J. Syst. Evol. Microbiol.">
        <title>The Global Catalogue of Microorganisms (GCM) 10K type strain sequencing project: providing services to taxonomists for standard genome sequencing and annotation.</title>
        <authorList>
            <consortium name="The Broad Institute Genomics Platform"/>
            <consortium name="The Broad Institute Genome Sequencing Center for Infectious Disease"/>
            <person name="Wu L."/>
            <person name="Ma J."/>
        </authorList>
    </citation>
    <scope>NUCLEOTIDE SEQUENCE [LARGE SCALE GENOMIC DNA]</scope>
    <source>
        <strain evidence="2">KCTC 15012</strain>
    </source>
</reference>
<dbReference type="EMBL" id="JBHUIY010000017">
    <property type="protein sequence ID" value="MFD2234147.1"/>
    <property type="molecule type" value="Genomic_DNA"/>
</dbReference>
<name>A0ABW5CCN2_9PROT</name>
<protein>
    <submittedName>
        <fullName evidence="1">Class I SAM-dependent methyltransferase</fullName>
        <ecNumber evidence="1">2.1.-.-</ecNumber>
    </submittedName>
</protein>
<keyword evidence="1" id="KW-0489">Methyltransferase</keyword>
<dbReference type="InterPro" id="IPR029063">
    <property type="entry name" value="SAM-dependent_MTases_sf"/>
</dbReference>
<dbReference type="Proteomes" id="UP001597296">
    <property type="component" value="Unassembled WGS sequence"/>
</dbReference>